<name>A0A1G8GC17_9FLAO</name>
<dbReference type="Proteomes" id="UP000199492">
    <property type="component" value="Unassembled WGS sequence"/>
</dbReference>
<dbReference type="OrthoDB" id="9792152at2"/>
<dbReference type="Pfam" id="PF20009">
    <property type="entry name" value="GEVED"/>
    <property type="match status" value="1"/>
</dbReference>
<organism evidence="5 6">
    <name type="scientific">Winogradskyella thalassocola</name>
    <dbReference type="NCBI Taxonomy" id="262004"/>
    <lineage>
        <taxon>Bacteria</taxon>
        <taxon>Pseudomonadati</taxon>
        <taxon>Bacteroidota</taxon>
        <taxon>Flavobacteriia</taxon>
        <taxon>Flavobacteriales</taxon>
        <taxon>Flavobacteriaceae</taxon>
        <taxon>Winogradskyella</taxon>
    </lineage>
</organism>
<feature type="chain" id="PRO_5011432548" evidence="2">
    <location>
        <begin position="18"/>
        <end position="276"/>
    </location>
</feature>
<reference evidence="6" key="1">
    <citation type="submission" date="2016-10" db="EMBL/GenBank/DDBJ databases">
        <authorList>
            <person name="Varghese N."/>
            <person name="Submissions S."/>
        </authorList>
    </citation>
    <scope>NUCLEOTIDE SEQUENCE [LARGE SCALE GENOMIC DNA]</scope>
    <source>
        <strain evidence="6">DSM 15363</strain>
    </source>
</reference>
<evidence type="ECO:0000256" key="1">
    <source>
        <dbReference type="ARBA" id="ARBA00022729"/>
    </source>
</evidence>
<gene>
    <name evidence="5" type="ORF">SAMN04489796_105163</name>
</gene>
<evidence type="ECO:0000256" key="2">
    <source>
        <dbReference type="SAM" id="SignalP"/>
    </source>
</evidence>
<evidence type="ECO:0000259" key="3">
    <source>
        <dbReference type="Pfam" id="PF18962"/>
    </source>
</evidence>
<dbReference type="Pfam" id="PF18962">
    <property type="entry name" value="Por_Secre_tail"/>
    <property type="match status" value="1"/>
</dbReference>
<evidence type="ECO:0000313" key="6">
    <source>
        <dbReference type="Proteomes" id="UP000199492"/>
    </source>
</evidence>
<keyword evidence="1 2" id="KW-0732">Signal</keyword>
<proteinExistence type="predicted"/>
<accession>A0A1G8GC17</accession>
<dbReference type="RefSeq" id="WP_092468814.1">
    <property type="nucleotide sequence ID" value="NZ_FNCZ01000005.1"/>
</dbReference>
<dbReference type="InterPro" id="IPR045474">
    <property type="entry name" value="GEVED"/>
</dbReference>
<feature type="signal peptide" evidence="2">
    <location>
        <begin position="1"/>
        <end position="17"/>
    </location>
</feature>
<evidence type="ECO:0000313" key="5">
    <source>
        <dbReference type="EMBL" id="SDH91938.1"/>
    </source>
</evidence>
<dbReference type="STRING" id="262004.SAMN04489796_105163"/>
<evidence type="ECO:0000259" key="4">
    <source>
        <dbReference type="Pfam" id="PF20009"/>
    </source>
</evidence>
<dbReference type="InterPro" id="IPR026444">
    <property type="entry name" value="Secre_tail"/>
</dbReference>
<dbReference type="AlphaFoldDB" id="A0A1G8GC17"/>
<keyword evidence="6" id="KW-1185">Reference proteome</keyword>
<dbReference type="NCBIfam" id="TIGR04183">
    <property type="entry name" value="Por_Secre_tail"/>
    <property type="match status" value="1"/>
</dbReference>
<feature type="domain" description="Secretion system C-terminal sorting" evidence="3">
    <location>
        <begin position="206"/>
        <end position="269"/>
    </location>
</feature>
<sequence>MKKITLAIAFLALGAQAQTFPSPYCDIPELENPWGVEEISTVSFAGTSISNSDIFSVLVDETATIVNVAPDETYSITITGNTYGDFDANIVAFIDWNQNDILDDAGEVYELGLLSNTDGADGISISLDISVPTDAVLGETRIRITKTYTDQGTEINPPSTAIVDPCGIIFDAFGEGTQESYGQALDFTLNLAPLSVNQFEISALRVYPNPVQDILNIDYKSELTGVKIYNLLGQEVLNRTTASSQLKLDISEITSGMYIVELFSEEGEYSFRVVKN</sequence>
<feature type="domain" description="GEVED" evidence="4">
    <location>
        <begin position="90"/>
        <end position="188"/>
    </location>
</feature>
<dbReference type="EMBL" id="FNCZ01000005">
    <property type="protein sequence ID" value="SDH91938.1"/>
    <property type="molecule type" value="Genomic_DNA"/>
</dbReference>
<protein>
    <submittedName>
        <fullName evidence="5">Por secretion system C-terminal sorting domain-containing protein</fullName>
    </submittedName>
</protein>